<evidence type="ECO:0000256" key="8">
    <source>
        <dbReference type="SAM" id="SignalP"/>
    </source>
</evidence>
<dbReference type="EMBL" id="SZVO01000005">
    <property type="protein sequence ID" value="TKT91854.1"/>
    <property type="molecule type" value="Genomic_DNA"/>
</dbReference>
<keyword evidence="6" id="KW-0378">Hydrolase</keyword>
<dbReference type="CDD" id="cd01087">
    <property type="entry name" value="Prolidase"/>
    <property type="match status" value="1"/>
</dbReference>
<dbReference type="Gene3D" id="3.90.230.10">
    <property type="entry name" value="Creatinase/methionine aminopeptidase superfamily"/>
    <property type="match status" value="1"/>
</dbReference>
<keyword evidence="11" id="KW-1185">Reference proteome</keyword>
<dbReference type="InterPro" id="IPR029149">
    <property type="entry name" value="Creatin/AminoP/Spt16_N"/>
</dbReference>
<evidence type="ECO:0000256" key="1">
    <source>
        <dbReference type="ARBA" id="ARBA00001424"/>
    </source>
</evidence>
<dbReference type="PANTHER" id="PTHR43226:SF4">
    <property type="entry name" value="XAA-PRO AMINOPEPTIDASE 3"/>
    <property type="match status" value="1"/>
</dbReference>
<dbReference type="SUPFAM" id="SSF53092">
    <property type="entry name" value="Creatinase/prolidase N-terminal domain"/>
    <property type="match status" value="1"/>
</dbReference>
<dbReference type="SUPFAM" id="SSF55920">
    <property type="entry name" value="Creatinase/aminopeptidase"/>
    <property type="match status" value="1"/>
</dbReference>
<dbReference type="Gene3D" id="3.40.350.10">
    <property type="entry name" value="Creatinase/prolidase N-terminal domain"/>
    <property type="match status" value="1"/>
</dbReference>
<feature type="chain" id="PRO_5020547497" description="Xaa-Pro aminopeptidase" evidence="8">
    <location>
        <begin position="30"/>
        <end position="546"/>
    </location>
</feature>
<dbReference type="RefSeq" id="WP_137340223.1">
    <property type="nucleotide sequence ID" value="NZ_BSQH01000006.1"/>
</dbReference>
<evidence type="ECO:0000256" key="7">
    <source>
        <dbReference type="ARBA" id="ARBA00023211"/>
    </source>
</evidence>
<feature type="signal peptide" evidence="8">
    <location>
        <begin position="1"/>
        <end position="29"/>
    </location>
</feature>
<comment type="cofactor">
    <cofactor evidence="2">
        <name>Mn(2+)</name>
        <dbReference type="ChEBI" id="CHEBI:29035"/>
    </cofactor>
</comment>
<dbReference type="GO" id="GO:0070006">
    <property type="term" value="F:metalloaminopeptidase activity"/>
    <property type="evidence" value="ECO:0007669"/>
    <property type="project" value="InterPro"/>
</dbReference>
<dbReference type="GO" id="GO:0006508">
    <property type="term" value="P:proteolysis"/>
    <property type="evidence" value="ECO:0007669"/>
    <property type="project" value="TreeGrafter"/>
</dbReference>
<evidence type="ECO:0000256" key="3">
    <source>
        <dbReference type="ARBA" id="ARBA00008766"/>
    </source>
</evidence>
<comment type="similarity">
    <text evidence="3">Belongs to the peptidase M24B family.</text>
</comment>
<reference evidence="10 11" key="1">
    <citation type="submission" date="2019-05" db="EMBL/GenBank/DDBJ databases">
        <title>Dyadobacter AR-3-8 sp. nov., isolated from arctic soil.</title>
        <authorList>
            <person name="Chaudhary D.K."/>
        </authorList>
    </citation>
    <scope>NUCLEOTIDE SEQUENCE [LARGE SCALE GENOMIC DNA]</scope>
    <source>
        <strain evidence="10 11">AR-3-8</strain>
    </source>
</reference>
<gene>
    <name evidence="10" type="ORF">FDK13_11920</name>
</gene>
<dbReference type="InterPro" id="IPR036005">
    <property type="entry name" value="Creatinase/aminopeptidase-like"/>
</dbReference>
<evidence type="ECO:0000256" key="4">
    <source>
        <dbReference type="ARBA" id="ARBA00012574"/>
    </source>
</evidence>
<dbReference type="SMART" id="SM01011">
    <property type="entry name" value="AMP_N"/>
    <property type="match status" value="1"/>
</dbReference>
<dbReference type="Pfam" id="PF05195">
    <property type="entry name" value="AMP_N"/>
    <property type="match status" value="1"/>
</dbReference>
<dbReference type="InterPro" id="IPR007865">
    <property type="entry name" value="Aminopep_P_N"/>
</dbReference>
<evidence type="ECO:0000256" key="5">
    <source>
        <dbReference type="ARBA" id="ARBA00022723"/>
    </source>
</evidence>
<protein>
    <recommendedName>
        <fullName evidence="4">Xaa-Pro aminopeptidase</fullName>
        <ecNumber evidence="4">3.4.11.9</ecNumber>
    </recommendedName>
</protein>
<dbReference type="EC" id="3.4.11.9" evidence="4"/>
<organism evidence="10 11">
    <name type="scientific">Dyadobacter frigoris</name>
    <dbReference type="NCBI Taxonomy" id="2576211"/>
    <lineage>
        <taxon>Bacteria</taxon>
        <taxon>Pseudomonadati</taxon>
        <taxon>Bacteroidota</taxon>
        <taxon>Cytophagia</taxon>
        <taxon>Cytophagales</taxon>
        <taxon>Spirosomataceae</taxon>
        <taxon>Dyadobacter</taxon>
    </lineage>
</organism>
<evidence type="ECO:0000256" key="6">
    <source>
        <dbReference type="ARBA" id="ARBA00022801"/>
    </source>
</evidence>
<name>A0A4U6DBY0_9BACT</name>
<evidence type="ECO:0000313" key="11">
    <source>
        <dbReference type="Proteomes" id="UP000304900"/>
    </source>
</evidence>
<dbReference type="InterPro" id="IPR000994">
    <property type="entry name" value="Pept_M24"/>
</dbReference>
<dbReference type="Pfam" id="PF00557">
    <property type="entry name" value="Peptidase_M24"/>
    <property type="match status" value="1"/>
</dbReference>
<keyword evidence="7" id="KW-0464">Manganese</keyword>
<dbReference type="GO" id="GO:0030145">
    <property type="term" value="F:manganese ion binding"/>
    <property type="evidence" value="ECO:0007669"/>
    <property type="project" value="InterPro"/>
</dbReference>
<accession>A0A4U6DBY0</accession>
<keyword evidence="5" id="KW-0479">Metal-binding</keyword>
<comment type="catalytic activity">
    <reaction evidence="1">
        <text>Release of any N-terminal amino acid, including proline, that is linked to proline, even from a dipeptide or tripeptide.</text>
        <dbReference type="EC" id="3.4.11.9"/>
    </reaction>
</comment>
<dbReference type="Proteomes" id="UP000304900">
    <property type="component" value="Unassembled WGS sequence"/>
</dbReference>
<comment type="caution">
    <text evidence="10">The sequence shown here is derived from an EMBL/GenBank/DDBJ whole genome shotgun (WGS) entry which is preliminary data.</text>
</comment>
<keyword evidence="8" id="KW-0732">Signal</keyword>
<evidence type="ECO:0000259" key="9">
    <source>
        <dbReference type="SMART" id="SM01011"/>
    </source>
</evidence>
<proteinExistence type="inferred from homology"/>
<dbReference type="AlphaFoldDB" id="A0A4U6DBY0"/>
<dbReference type="PANTHER" id="PTHR43226">
    <property type="entry name" value="XAA-PRO AMINOPEPTIDASE 3"/>
    <property type="match status" value="1"/>
</dbReference>
<feature type="domain" description="Aminopeptidase P N-terminal" evidence="9">
    <location>
        <begin position="38"/>
        <end position="175"/>
    </location>
</feature>
<evidence type="ECO:0000256" key="2">
    <source>
        <dbReference type="ARBA" id="ARBA00001936"/>
    </source>
</evidence>
<dbReference type="OrthoDB" id="9806388at2"/>
<dbReference type="InterPro" id="IPR052433">
    <property type="entry name" value="X-Pro_dipept-like"/>
</dbReference>
<sequence length="546" mass="62155">MKKLLLPKALVKVKMTFLFLSICATISFAQLPVPTDYLTKDFHKGRREALRKLLPVNSVMAIFAYPVRNFSNDVDYKYHPNPDLYYFSGYTEPNSVLLIFKDNQKDSASQSYNELFFVQKKDARREQWTGKRLGIEGVKAAGFSHVYNAEDFDRYAPDLSKFDKIIFEFPLDIADKLNQSDDIYDLVKTFKKKTAMPEDFDDEVLGDLMSLRQYPKLLASVPRLTQYYQALADKNERYKKNSLVTKIIQVKDSTEVKTLLSEMDAMKYNPALYSLYTKQLRQIKTSEELVLMRKTVEISALAHREAMKAIKPDMSELELQGVQEFIHKKLGAEYVGYPSIAGAGANGCVLHYIENIATSIGNNKMILMDIGAEYHGYSADITRTFPSNGKFTPEQKQIYDIVIDAQDAVFKICKEGTSFQDIEKAARDVVGKGLVKLGILKDESESRTYFPHGCSHFLGLDVHDKGIYDKLVENMIITVEPGIYIPEGSNCDKKWWGIAVRIEDDVLIKKDKFEMLSSAAPRKTEDVEKVTAQKSFVDNLSAELKK</sequence>
<evidence type="ECO:0000313" key="10">
    <source>
        <dbReference type="EMBL" id="TKT91854.1"/>
    </source>
</evidence>